<keyword evidence="5 6" id="KW-0472">Membrane</keyword>
<feature type="transmembrane region" description="Helical" evidence="6">
    <location>
        <begin position="338"/>
        <end position="357"/>
    </location>
</feature>
<dbReference type="EMBL" id="RBIL01000003">
    <property type="protein sequence ID" value="RKQ84842.1"/>
    <property type="molecule type" value="Genomic_DNA"/>
</dbReference>
<feature type="transmembrane region" description="Helical" evidence="6">
    <location>
        <begin position="79"/>
        <end position="101"/>
    </location>
</feature>
<evidence type="ECO:0000256" key="1">
    <source>
        <dbReference type="ARBA" id="ARBA00004141"/>
    </source>
</evidence>
<comment type="subcellular location">
    <subcellularLocation>
        <location evidence="1 6">Membrane</location>
        <topology evidence="1 6">Multi-pass membrane protein</topology>
    </subcellularLocation>
</comment>
<evidence type="ECO:0000256" key="2">
    <source>
        <dbReference type="ARBA" id="ARBA00022448"/>
    </source>
</evidence>
<keyword evidence="2 6" id="KW-0813">Transport</keyword>
<sequence>MVAAMNDVLLFVVVGAALAFDFTNGFHDTANAMATTIATRALPAKQALGLAASLNFVGAFLSISVAATIASGIVDQGQIALPIIFAGLLGAIGFNLTTWYLGLPSSSSHALIGGMVGAMLAAVGSSGVEWAGILEKVLIPGVFAVVIAGAVAVIGTKIAYRFLRDIGADTATRGYRLGQIGSASLVSLGHGTNDAQKSMGIIVLALVANGNLSADDFTVPLWVKLGCASAIAAGTFMGGWRIIDTLGKKVTGDITPPQGFSAEASGATLILGSSYFGYPLSTTQVVSGAVVGSGIGRGESEVNWSIAGRMGIAWLLTLPGAAAVAAAAYGVVSVLGDTAGPVVVGALALAGSVALFLKTRREDSTDAGLNDLKAVPA</sequence>
<feature type="transmembrane region" description="Helical" evidence="6">
    <location>
        <begin position="48"/>
        <end position="67"/>
    </location>
</feature>
<evidence type="ECO:0000256" key="4">
    <source>
        <dbReference type="ARBA" id="ARBA00022989"/>
    </source>
</evidence>
<evidence type="ECO:0000313" key="7">
    <source>
        <dbReference type="EMBL" id="RKQ84842.1"/>
    </source>
</evidence>
<evidence type="ECO:0000256" key="5">
    <source>
        <dbReference type="ARBA" id="ARBA00023136"/>
    </source>
</evidence>
<feature type="transmembrane region" description="Helical" evidence="6">
    <location>
        <begin position="137"/>
        <end position="160"/>
    </location>
</feature>
<keyword evidence="6" id="KW-0592">Phosphate transport</keyword>
<dbReference type="GO" id="GO:0016020">
    <property type="term" value="C:membrane"/>
    <property type="evidence" value="ECO:0007669"/>
    <property type="project" value="UniProtKB-SubCell"/>
</dbReference>
<dbReference type="Pfam" id="PF01384">
    <property type="entry name" value="PHO4"/>
    <property type="match status" value="2"/>
</dbReference>
<gene>
    <name evidence="7" type="ORF">C8N24_6472</name>
</gene>
<dbReference type="Proteomes" id="UP000278962">
    <property type="component" value="Unassembled WGS sequence"/>
</dbReference>
<evidence type="ECO:0000256" key="3">
    <source>
        <dbReference type="ARBA" id="ARBA00022692"/>
    </source>
</evidence>
<feature type="transmembrane region" description="Helical" evidence="6">
    <location>
        <begin position="312"/>
        <end position="332"/>
    </location>
</feature>
<dbReference type="AlphaFoldDB" id="A0A660KWK9"/>
<comment type="caution">
    <text evidence="7">The sequence shown here is derived from an EMBL/GenBank/DDBJ whole genome shotgun (WGS) entry which is preliminary data.</text>
</comment>
<proteinExistence type="inferred from homology"/>
<comment type="similarity">
    <text evidence="6">Belongs to the inorganic phosphate transporter (PiT) (TC 2.A.20) family.</text>
</comment>
<name>A0A660KWK9_9ACTN</name>
<protein>
    <recommendedName>
        <fullName evidence="6">Phosphate transporter</fullName>
    </recommendedName>
</protein>
<evidence type="ECO:0000313" key="8">
    <source>
        <dbReference type="Proteomes" id="UP000278962"/>
    </source>
</evidence>
<feature type="transmembrane region" description="Helical" evidence="6">
    <location>
        <begin position="107"/>
        <end position="125"/>
    </location>
</feature>
<dbReference type="PANTHER" id="PTHR11101">
    <property type="entry name" value="PHOSPHATE TRANSPORTER"/>
    <property type="match status" value="1"/>
</dbReference>
<keyword evidence="3 6" id="KW-0812">Transmembrane</keyword>
<dbReference type="InterPro" id="IPR001204">
    <property type="entry name" value="Phos_transporter"/>
</dbReference>
<dbReference type="OrthoDB" id="9779554at2"/>
<accession>A0A660KWK9</accession>
<reference evidence="7 8" key="1">
    <citation type="submission" date="2018-10" db="EMBL/GenBank/DDBJ databases">
        <title>Genomic Encyclopedia of Archaeal and Bacterial Type Strains, Phase II (KMG-II): from individual species to whole genera.</title>
        <authorList>
            <person name="Goeker M."/>
        </authorList>
    </citation>
    <scope>NUCLEOTIDE SEQUENCE [LARGE SCALE GENOMIC DNA]</scope>
    <source>
        <strain evidence="7 8">DSM 14954</strain>
    </source>
</reference>
<dbReference type="GO" id="GO:0005315">
    <property type="term" value="F:phosphate transmembrane transporter activity"/>
    <property type="evidence" value="ECO:0007669"/>
    <property type="project" value="InterPro"/>
</dbReference>
<organism evidence="7 8">
    <name type="scientific">Solirubrobacter pauli</name>
    <dbReference type="NCBI Taxonomy" id="166793"/>
    <lineage>
        <taxon>Bacteria</taxon>
        <taxon>Bacillati</taxon>
        <taxon>Actinomycetota</taxon>
        <taxon>Thermoleophilia</taxon>
        <taxon>Solirubrobacterales</taxon>
        <taxon>Solirubrobacteraceae</taxon>
        <taxon>Solirubrobacter</taxon>
    </lineage>
</organism>
<dbReference type="GO" id="GO:0035435">
    <property type="term" value="P:phosphate ion transmembrane transport"/>
    <property type="evidence" value="ECO:0007669"/>
    <property type="project" value="TreeGrafter"/>
</dbReference>
<keyword evidence="4 6" id="KW-1133">Transmembrane helix</keyword>
<keyword evidence="8" id="KW-1185">Reference proteome</keyword>
<evidence type="ECO:0000256" key="6">
    <source>
        <dbReference type="RuleBase" id="RU363058"/>
    </source>
</evidence>
<dbReference type="PANTHER" id="PTHR11101:SF54">
    <property type="entry name" value="LOW-AFFINITY INORGANIC PHOSPHATE TRANSPORTER-RELATED"/>
    <property type="match status" value="1"/>
</dbReference>